<dbReference type="InterPro" id="IPR018330">
    <property type="entry name" value="RecT_fam"/>
</dbReference>
<dbReference type="RefSeq" id="WP_166826271.1">
    <property type="nucleotide sequence ID" value="NZ_JAAOLX010000005.1"/>
</dbReference>
<protein>
    <submittedName>
        <fullName evidence="2">Phage recombination protein Bet</fullName>
    </submittedName>
</protein>
<dbReference type="Proteomes" id="UP000712570">
    <property type="component" value="Unassembled WGS sequence"/>
</dbReference>
<name>A0ABX0KWP0_9NEIS</name>
<dbReference type="NCBIfam" id="TIGR01913">
    <property type="entry name" value="bet_lambda"/>
    <property type="match status" value="1"/>
</dbReference>
<evidence type="ECO:0000313" key="3">
    <source>
        <dbReference type="Proteomes" id="UP000712570"/>
    </source>
</evidence>
<feature type="region of interest" description="Disordered" evidence="1">
    <location>
        <begin position="299"/>
        <end position="325"/>
    </location>
</feature>
<dbReference type="EMBL" id="JAAOLX010000005">
    <property type="protein sequence ID" value="NHQ86820.1"/>
    <property type="molecule type" value="Genomic_DNA"/>
</dbReference>
<proteinExistence type="predicted"/>
<reference evidence="2 3" key="1">
    <citation type="submission" date="2020-03" db="EMBL/GenBank/DDBJ databases">
        <title>Draft genome sequence of environmentally isolated violet-colored cultures.</title>
        <authorList>
            <person name="Wilson H.S."/>
        </authorList>
    </citation>
    <scope>NUCLEOTIDE SEQUENCE [LARGE SCALE GENOMIC DNA]</scope>
    <source>
        <strain evidence="2 3">HSC-16F04</strain>
    </source>
</reference>
<feature type="compositionally biased region" description="Low complexity" evidence="1">
    <location>
        <begin position="299"/>
        <end position="308"/>
    </location>
</feature>
<sequence length="325" mass="35707">MTAKSELAELNLSPVLFKTLQDTVFPGATDEAIRMAVAYCQARNLDILSRVVYLVPMYTKVRSANGSVASVFRDVVMPGIALHRINATRTGTYLGLSDTEYGPPISTTFPEHKANFMNAKGDWEEKVYPARTLVHPEWVKVVAKRSVNGGVAEFPAKLFWMEIYAKLSKSERPNDTWMSRPYGQADKCAEAAALRKGFPECCADVTAEEADGKAIEGEFSHVPAGEEGELKPKASAADILRNRTKPDAKKDAAPVNQPEGNKKPDAGAPESNDPEEIFNDFMVRLNVAASREEATKIINSSIKSIPSSYQGKAKEEFKRKLSNFA</sequence>
<accession>A0ABX0KWP0</accession>
<keyword evidence="3" id="KW-1185">Reference proteome</keyword>
<feature type="compositionally biased region" description="Basic and acidic residues" evidence="1">
    <location>
        <begin position="243"/>
        <end position="252"/>
    </location>
</feature>
<evidence type="ECO:0000313" key="2">
    <source>
        <dbReference type="EMBL" id="NHQ86820.1"/>
    </source>
</evidence>
<feature type="region of interest" description="Disordered" evidence="1">
    <location>
        <begin position="243"/>
        <end position="277"/>
    </location>
</feature>
<gene>
    <name evidence="2" type="primary">bet</name>
    <name evidence="2" type="ORF">HA050_11890</name>
</gene>
<dbReference type="InterPro" id="IPR010183">
    <property type="entry name" value="Phage_lambda_Bet"/>
</dbReference>
<evidence type="ECO:0000256" key="1">
    <source>
        <dbReference type="SAM" id="MobiDB-lite"/>
    </source>
</evidence>
<comment type="caution">
    <text evidence="2">The sequence shown here is derived from an EMBL/GenBank/DDBJ whole genome shotgun (WGS) entry which is preliminary data.</text>
</comment>
<organism evidence="2 3">
    <name type="scientific">Iodobacter violaceini</name>
    <dbReference type="NCBI Taxonomy" id="3044271"/>
    <lineage>
        <taxon>Bacteria</taxon>
        <taxon>Pseudomonadati</taxon>
        <taxon>Pseudomonadota</taxon>
        <taxon>Betaproteobacteria</taxon>
        <taxon>Neisseriales</taxon>
        <taxon>Chitinibacteraceae</taxon>
        <taxon>Iodobacter</taxon>
    </lineage>
</organism>
<dbReference type="Pfam" id="PF03837">
    <property type="entry name" value="RecT"/>
    <property type="match status" value="1"/>
</dbReference>